<evidence type="ECO:0000256" key="2">
    <source>
        <dbReference type="ARBA" id="ARBA00022801"/>
    </source>
</evidence>
<dbReference type="InterPro" id="IPR050287">
    <property type="entry name" value="MTA/SAH_deaminase"/>
</dbReference>
<feature type="binding site" evidence="4">
    <location>
        <position position="63"/>
    </location>
    <ligand>
        <name>Zn(2+)</name>
        <dbReference type="ChEBI" id="CHEBI:29105"/>
    </ligand>
</feature>
<feature type="binding site" evidence="4">
    <location>
        <position position="181"/>
    </location>
    <ligand>
        <name>substrate</name>
    </ligand>
</feature>
<dbReference type="PANTHER" id="PTHR43794">
    <property type="entry name" value="AMINOHYDROLASE SSNA-RELATED"/>
    <property type="match status" value="1"/>
</dbReference>
<sequence length="431" mass="47992">MNILIKNTRVLTMEEPVCIVEDTNVGISEDNILFVGDIPDGFSADEVLDGKDKLVMPGLVNAHTHIGMSLFRNYAEDLAFWPWLTEKILPLEEHLIPEHVYAGSLLSQVEMIRFGVTSFADMYFFMDETARATEKSGMRGLLARSVVSGDEQDKKLREMLDLHKNWHNKADGRISVCASPHAIYSCNKEYIREIIAEAKTRNMLIHTHLSETTQEVDDCKREHGMSPVEYLESLGMFELKTMGAHGIYLSSKDMDLLKTYDVSVINNPTSNLKLGNGFAPVKQLLEKGVNVALGTDGSASNNNLNLMEEMNLAGILNKGVEKDSTVVSSVQAVSMATINGAKAMGLEKVGKLLPGWKADMIMIDLNRPHYFPRFELIASLVYSAQASDVDTVIIDGKIIMKNREILTVDVEKACFECERMAKDLVRRGGVR</sequence>
<comment type="cofactor">
    <cofactor evidence="4">
        <name>Zn(2+)</name>
        <dbReference type="ChEBI" id="CHEBI:29105"/>
    </cofactor>
    <text evidence="4">Binds 1 zinc ion per subunit.</text>
</comment>
<dbReference type="InterPro" id="IPR006680">
    <property type="entry name" value="Amidohydro-rel"/>
</dbReference>
<comment type="similarity">
    <text evidence="4">Belongs to the metallo-dependent hydrolases superfamily. MTA/SAH deaminase family.</text>
</comment>
<dbReference type="EC" id="3.5.4.31" evidence="4"/>
<dbReference type="Gene3D" id="2.30.40.10">
    <property type="entry name" value="Urease, subunit C, domain 1"/>
    <property type="match status" value="1"/>
</dbReference>
<evidence type="ECO:0000259" key="5">
    <source>
        <dbReference type="Pfam" id="PF01979"/>
    </source>
</evidence>
<accession>A0ABV9QJM8</accession>
<feature type="binding site" evidence="4">
    <location>
        <position position="65"/>
    </location>
    <ligand>
        <name>Zn(2+)</name>
        <dbReference type="ChEBI" id="CHEBI:29105"/>
    </ligand>
</feature>
<dbReference type="EMBL" id="JBHSHL010000014">
    <property type="protein sequence ID" value="MFC4804394.1"/>
    <property type="molecule type" value="Genomic_DNA"/>
</dbReference>
<feature type="binding site" evidence="4">
    <location>
        <position position="211"/>
    </location>
    <ligand>
        <name>substrate</name>
    </ligand>
</feature>
<dbReference type="InterPro" id="IPR032466">
    <property type="entry name" value="Metal_Hydrolase"/>
</dbReference>
<dbReference type="SUPFAM" id="SSF51556">
    <property type="entry name" value="Metallo-dependent hydrolases"/>
    <property type="match status" value="1"/>
</dbReference>
<dbReference type="HAMAP" id="MF_01281">
    <property type="entry name" value="MTA_SAH_deamin"/>
    <property type="match status" value="1"/>
</dbReference>
<dbReference type="RefSeq" id="WP_379787900.1">
    <property type="nucleotide sequence ID" value="NZ_JBHSHL010000014.1"/>
</dbReference>
<dbReference type="EC" id="3.5.4.28" evidence="4"/>
<feature type="binding site" evidence="4">
    <location>
        <position position="144"/>
    </location>
    <ligand>
        <name>substrate</name>
    </ligand>
</feature>
<evidence type="ECO:0000313" key="6">
    <source>
        <dbReference type="EMBL" id="MFC4804394.1"/>
    </source>
</evidence>
<keyword evidence="7" id="KW-1185">Reference proteome</keyword>
<feature type="binding site" evidence="4">
    <location>
        <position position="296"/>
    </location>
    <ligand>
        <name>substrate</name>
    </ligand>
</feature>
<protein>
    <recommendedName>
        <fullName evidence="4">5-methylthioadenosine/S-adenosylhomocysteine deaminase</fullName>
        <shortName evidence="4">MTA/SAH deaminase</shortName>
        <ecNumber evidence="4">3.5.4.28</ecNumber>
        <ecNumber evidence="4">3.5.4.31</ecNumber>
    </recommendedName>
</protein>
<dbReference type="Proteomes" id="UP001595916">
    <property type="component" value="Unassembled WGS sequence"/>
</dbReference>
<comment type="catalytic activity">
    <reaction evidence="4">
        <text>S-adenosyl-L-homocysteine + H2O + H(+) = S-inosyl-L-homocysteine + NH4(+)</text>
        <dbReference type="Rhea" id="RHEA:20716"/>
        <dbReference type="ChEBI" id="CHEBI:15377"/>
        <dbReference type="ChEBI" id="CHEBI:15378"/>
        <dbReference type="ChEBI" id="CHEBI:28938"/>
        <dbReference type="ChEBI" id="CHEBI:57856"/>
        <dbReference type="ChEBI" id="CHEBI:57985"/>
        <dbReference type="EC" id="3.5.4.28"/>
    </reaction>
</comment>
<feature type="binding site" evidence="4">
    <location>
        <position position="208"/>
    </location>
    <ligand>
        <name>Zn(2+)</name>
        <dbReference type="ChEBI" id="CHEBI:29105"/>
    </ligand>
</feature>
<dbReference type="PANTHER" id="PTHR43794:SF11">
    <property type="entry name" value="AMIDOHYDROLASE-RELATED DOMAIN-CONTAINING PROTEIN"/>
    <property type="match status" value="1"/>
</dbReference>
<keyword evidence="3 4" id="KW-0862">Zinc</keyword>
<dbReference type="InterPro" id="IPR011059">
    <property type="entry name" value="Metal-dep_hydrolase_composite"/>
</dbReference>
<feature type="binding site" evidence="4">
    <location>
        <position position="296"/>
    </location>
    <ligand>
        <name>Zn(2+)</name>
        <dbReference type="ChEBI" id="CHEBI:29105"/>
    </ligand>
</feature>
<dbReference type="SUPFAM" id="SSF51338">
    <property type="entry name" value="Composite domain of metallo-dependent hydrolases"/>
    <property type="match status" value="1"/>
</dbReference>
<feature type="domain" description="Amidohydrolase-related" evidence="5">
    <location>
        <begin position="54"/>
        <end position="399"/>
    </location>
</feature>
<comment type="caution">
    <text evidence="6">The sequence shown here is derived from an EMBL/GenBank/DDBJ whole genome shotgun (WGS) entry which is preliminary data.</text>
</comment>
<comment type="catalytic activity">
    <reaction evidence="4">
        <text>S-methyl-5'-thioadenosine + H2O + H(+) = S-methyl-5'-thioinosine + NH4(+)</text>
        <dbReference type="Rhea" id="RHEA:25025"/>
        <dbReference type="ChEBI" id="CHEBI:15377"/>
        <dbReference type="ChEBI" id="CHEBI:15378"/>
        <dbReference type="ChEBI" id="CHEBI:17509"/>
        <dbReference type="ChEBI" id="CHEBI:28938"/>
        <dbReference type="ChEBI" id="CHEBI:48595"/>
        <dbReference type="EC" id="3.5.4.31"/>
    </reaction>
</comment>
<evidence type="ECO:0000256" key="1">
    <source>
        <dbReference type="ARBA" id="ARBA00022723"/>
    </source>
</evidence>
<reference evidence="7" key="1">
    <citation type="journal article" date="2019" name="Int. J. Syst. Evol. Microbiol.">
        <title>The Global Catalogue of Microorganisms (GCM) 10K type strain sequencing project: providing services to taxonomists for standard genome sequencing and annotation.</title>
        <authorList>
            <consortium name="The Broad Institute Genomics Platform"/>
            <consortium name="The Broad Institute Genome Sequencing Center for Infectious Disease"/>
            <person name="Wu L."/>
            <person name="Ma J."/>
        </authorList>
    </citation>
    <scope>NUCLEOTIDE SEQUENCE [LARGE SCALE GENOMIC DNA]</scope>
    <source>
        <strain evidence="7">CCUG 46385</strain>
    </source>
</reference>
<evidence type="ECO:0000313" key="7">
    <source>
        <dbReference type="Proteomes" id="UP001595916"/>
    </source>
</evidence>
<dbReference type="CDD" id="cd01298">
    <property type="entry name" value="ATZ_TRZ_like"/>
    <property type="match status" value="1"/>
</dbReference>
<evidence type="ECO:0000256" key="3">
    <source>
        <dbReference type="ARBA" id="ARBA00022833"/>
    </source>
</evidence>
<comment type="caution">
    <text evidence="4">Lacks conserved residue(s) required for the propagation of feature annotation.</text>
</comment>
<evidence type="ECO:0000256" key="4">
    <source>
        <dbReference type="HAMAP-Rule" id="MF_01281"/>
    </source>
</evidence>
<gene>
    <name evidence="4" type="primary">mtaD</name>
    <name evidence="6" type="ORF">ACFO4R_04795</name>
</gene>
<dbReference type="Gene3D" id="3.20.20.140">
    <property type="entry name" value="Metal-dependent hydrolases"/>
    <property type="match status" value="1"/>
</dbReference>
<dbReference type="Pfam" id="PF01979">
    <property type="entry name" value="Amidohydro_1"/>
    <property type="match status" value="1"/>
</dbReference>
<comment type="function">
    <text evidence="4">Catalyzes the deamination of 5-methylthioadenosine and S-adenosyl-L-homocysteine into 5-methylthioinosine and S-inosyl-L-homocysteine, respectively. Is also able to deaminate adenosine.</text>
</comment>
<name>A0ABV9QJM8_9FIRM</name>
<keyword evidence="1 4" id="KW-0479">Metal-binding</keyword>
<feature type="binding site" evidence="4">
    <location>
        <position position="92"/>
    </location>
    <ligand>
        <name>substrate</name>
    </ligand>
</feature>
<keyword evidence="2 4" id="KW-0378">Hydrolase</keyword>
<organism evidence="6 7">
    <name type="scientific">Filifactor villosus</name>
    <dbReference type="NCBI Taxonomy" id="29374"/>
    <lineage>
        <taxon>Bacteria</taxon>
        <taxon>Bacillati</taxon>
        <taxon>Bacillota</taxon>
        <taxon>Clostridia</taxon>
        <taxon>Peptostreptococcales</taxon>
        <taxon>Filifactoraceae</taxon>
        <taxon>Filifactor</taxon>
    </lineage>
</organism>
<proteinExistence type="inferred from homology"/>
<dbReference type="InterPro" id="IPR023512">
    <property type="entry name" value="Deaminase_MtaD/DadD"/>
</dbReference>